<gene>
    <name evidence="1" type="ORF">F5876DRAFT_82782</name>
</gene>
<dbReference type="Proteomes" id="UP001163835">
    <property type="component" value="Unassembled WGS sequence"/>
</dbReference>
<organism evidence="1 2">
    <name type="scientific">Lentinula aff. lateritia</name>
    <dbReference type="NCBI Taxonomy" id="2804960"/>
    <lineage>
        <taxon>Eukaryota</taxon>
        <taxon>Fungi</taxon>
        <taxon>Dikarya</taxon>
        <taxon>Basidiomycota</taxon>
        <taxon>Agaricomycotina</taxon>
        <taxon>Agaricomycetes</taxon>
        <taxon>Agaricomycetidae</taxon>
        <taxon>Agaricales</taxon>
        <taxon>Marasmiineae</taxon>
        <taxon>Omphalotaceae</taxon>
        <taxon>Lentinula</taxon>
    </lineage>
</organism>
<keyword evidence="2" id="KW-1185">Reference proteome</keyword>
<reference evidence="1" key="1">
    <citation type="submission" date="2022-09" db="EMBL/GenBank/DDBJ databases">
        <title>A Global Phylogenomic Analysis of the Shiitake Genus Lentinula.</title>
        <authorList>
            <consortium name="DOE Joint Genome Institute"/>
            <person name="Sierra-Patev S."/>
            <person name="Min B."/>
            <person name="Naranjo-Ortiz M."/>
            <person name="Looney B."/>
            <person name="Konkel Z."/>
            <person name="Slot J.C."/>
            <person name="Sakamoto Y."/>
            <person name="Steenwyk J.L."/>
            <person name="Rokas A."/>
            <person name="Carro J."/>
            <person name="Camarero S."/>
            <person name="Ferreira P."/>
            <person name="Molpeceres G."/>
            <person name="Ruiz-Duenas F.J."/>
            <person name="Serrano A."/>
            <person name="Henrissat B."/>
            <person name="Drula E."/>
            <person name="Hughes K.W."/>
            <person name="Mata J.L."/>
            <person name="Ishikawa N.K."/>
            <person name="Vargas-Isla R."/>
            <person name="Ushijima S."/>
            <person name="Smith C.A."/>
            <person name="Ahrendt S."/>
            <person name="Andreopoulos W."/>
            <person name="He G."/>
            <person name="Labutti K."/>
            <person name="Lipzen A."/>
            <person name="Ng V."/>
            <person name="Riley R."/>
            <person name="Sandor L."/>
            <person name="Barry K."/>
            <person name="Martinez A.T."/>
            <person name="Xiao Y."/>
            <person name="Gibbons J.G."/>
            <person name="Terashima K."/>
            <person name="Grigoriev I.V."/>
            <person name="Hibbett D.S."/>
        </authorList>
    </citation>
    <scope>NUCLEOTIDE SEQUENCE</scope>
    <source>
        <strain evidence="1">TMI1499</strain>
    </source>
</reference>
<dbReference type="EMBL" id="MU795867">
    <property type="protein sequence ID" value="KAJ3804662.1"/>
    <property type="molecule type" value="Genomic_DNA"/>
</dbReference>
<proteinExistence type="predicted"/>
<protein>
    <submittedName>
        <fullName evidence="1">Uncharacterized protein</fullName>
    </submittedName>
</protein>
<name>A0ACC1TIZ8_9AGAR</name>
<sequence>MAPFDFLPNSEISPTFTKCQDPGGVYNCLGDAFAAMGCAAIANADVNSTFFRYSPNKLQSDCYYYCDNESAEYSGNVFGEILEQAHGTFLGARGNHYPGPNNYKITDQTKARCSKVLGCPSFASEQLQTIGHNQLCTFIGVHTSEADNGNIEIVKSVVPGGAINAITLTSGLLYTTSKRLSKSIHDELFAVNMRSYRKRPLTGRSRSPVVVSDKSDVQLAWPNESEIYVGAEYDHCLMPDYGGELFTLKKAKLVQPDWRDINGALIMPWHNYSSLRPGTLVVANSQVYQALINHLQVVGESDINISVPVLLRSKGNSGSTSEGPSHDPGTDAFANLKAVFVSWPEDKNGTTVSTQQMPIKITNSTKTKCTIVLACPTRASPVIKNLFYNQICILDGIREADRVEEIRSGTNVDVKEIVKSLQSGGEADAIVLTGEPLHTVLKKNSSRETFGNHCNPVIAKKPQLIKCGLDVDNCTAQSVTSDLLDLPEVITKPHLAPVLPEVLTVQELARRKIHKFADEAVYTQLSSILQATDTSSFQVDAALAQDLFEFLEILNCQFHSLKMSKSVVKSRLGRGTIMQVTFSLERPTVHFGWMTLKNWASKFAYNGVILHLHRKCC</sequence>
<evidence type="ECO:0000313" key="2">
    <source>
        <dbReference type="Proteomes" id="UP001163835"/>
    </source>
</evidence>
<comment type="caution">
    <text evidence="1">The sequence shown here is derived from an EMBL/GenBank/DDBJ whole genome shotgun (WGS) entry which is preliminary data.</text>
</comment>
<evidence type="ECO:0000313" key="1">
    <source>
        <dbReference type="EMBL" id="KAJ3804662.1"/>
    </source>
</evidence>
<accession>A0ACC1TIZ8</accession>